<dbReference type="PANTHER" id="PTHR43201:SF5">
    <property type="entry name" value="MEDIUM-CHAIN ACYL-COA LIGASE ACSF2, MITOCHONDRIAL"/>
    <property type="match status" value="1"/>
</dbReference>
<dbReference type="GO" id="GO:0016746">
    <property type="term" value="F:acyltransferase activity"/>
    <property type="evidence" value="ECO:0007669"/>
    <property type="project" value="UniProtKB-KW"/>
</dbReference>
<comment type="caution">
    <text evidence="3">The sequence shown here is derived from an EMBL/GenBank/DDBJ whole genome shotgun (WGS) entry which is preliminary data.</text>
</comment>
<dbReference type="Pfam" id="PF01553">
    <property type="entry name" value="Acyltransferase"/>
    <property type="match status" value="1"/>
</dbReference>
<dbReference type="InterPro" id="IPR045851">
    <property type="entry name" value="AMP-bd_C_sf"/>
</dbReference>
<dbReference type="GO" id="GO:0031956">
    <property type="term" value="F:medium-chain fatty acid-CoA ligase activity"/>
    <property type="evidence" value="ECO:0007669"/>
    <property type="project" value="TreeGrafter"/>
</dbReference>
<dbReference type="InterPro" id="IPR000873">
    <property type="entry name" value="AMP-dep_synth/lig_dom"/>
</dbReference>
<dbReference type="GO" id="GO:0006631">
    <property type="term" value="P:fatty acid metabolic process"/>
    <property type="evidence" value="ECO:0007669"/>
    <property type="project" value="TreeGrafter"/>
</dbReference>
<dbReference type="SUPFAM" id="SSF69593">
    <property type="entry name" value="Glycerol-3-phosphate (1)-acyltransferase"/>
    <property type="match status" value="1"/>
</dbReference>
<gene>
    <name evidence="3" type="ORF">C3928_03610</name>
</gene>
<dbReference type="EMBL" id="PQWY01000005">
    <property type="protein sequence ID" value="PPK32256.1"/>
    <property type="molecule type" value="Genomic_DNA"/>
</dbReference>
<dbReference type="Pfam" id="PF00501">
    <property type="entry name" value="AMP-binding"/>
    <property type="match status" value="1"/>
</dbReference>
<dbReference type="PROSITE" id="PS00455">
    <property type="entry name" value="AMP_BINDING"/>
    <property type="match status" value="1"/>
</dbReference>
<evidence type="ECO:0000313" key="3">
    <source>
        <dbReference type="EMBL" id="PPK32256.1"/>
    </source>
</evidence>
<dbReference type="InterPro" id="IPR042099">
    <property type="entry name" value="ANL_N_sf"/>
</dbReference>
<evidence type="ECO:0000256" key="1">
    <source>
        <dbReference type="ARBA" id="ARBA00006432"/>
    </source>
</evidence>
<reference evidence="3 4" key="1">
    <citation type="submission" date="2018-02" db="EMBL/GenBank/DDBJ databases">
        <title>Draft genome sequences of four Legionella pneumophila clinical strains isolated in Ontario.</title>
        <authorList>
            <person name="Fortuna A."/>
            <person name="Ramnarine R."/>
            <person name="Li A."/>
            <person name="Frantz C."/>
            <person name="Mallo G."/>
        </authorList>
    </citation>
    <scope>NUCLEOTIDE SEQUENCE [LARGE SCALE GENOMIC DNA]</scope>
    <source>
        <strain evidence="3 4">LG61</strain>
    </source>
</reference>
<dbReference type="CDD" id="cd07989">
    <property type="entry name" value="LPLAT_AGPAT-like"/>
    <property type="match status" value="1"/>
</dbReference>
<dbReference type="InterPro" id="IPR020845">
    <property type="entry name" value="AMP-binding_CS"/>
</dbReference>
<dbReference type="Gene3D" id="3.30.300.30">
    <property type="match status" value="1"/>
</dbReference>
<accession>A0A2S6F494</accession>
<keyword evidence="3" id="KW-0012">Acyltransferase</keyword>
<protein>
    <submittedName>
        <fullName evidence="3">Acyl-[ACP]--phospholipid O-acyltransferase</fullName>
    </submittedName>
</protein>
<evidence type="ECO:0000256" key="2">
    <source>
        <dbReference type="ARBA" id="ARBA00022598"/>
    </source>
</evidence>
<dbReference type="SMART" id="SM00563">
    <property type="entry name" value="PlsC"/>
    <property type="match status" value="1"/>
</dbReference>
<dbReference type="Proteomes" id="UP000239239">
    <property type="component" value="Unassembled WGS sequence"/>
</dbReference>
<dbReference type="RefSeq" id="WP_027228411.1">
    <property type="nucleotide sequence ID" value="NZ_CP017601.1"/>
</dbReference>
<dbReference type="InterPro" id="IPR002123">
    <property type="entry name" value="Plipid/glycerol_acylTrfase"/>
</dbReference>
<dbReference type="PANTHER" id="PTHR43201">
    <property type="entry name" value="ACYL-COA SYNTHETASE"/>
    <property type="match status" value="1"/>
</dbReference>
<name>A0A2S6F494_LEGPN</name>
<dbReference type="Gene3D" id="3.40.50.12780">
    <property type="entry name" value="N-terminal domain of ligase-like"/>
    <property type="match status" value="1"/>
</dbReference>
<keyword evidence="2" id="KW-0436">Ligase</keyword>
<dbReference type="AlphaFoldDB" id="A0A2S6F494"/>
<sequence length="733" mass="81887">MMTKTNEENLTWKEKQKQRARAWIKIFLEKWFRIEVKGQYQANSHSVIIANRASIIDVLLLSVFLPERLTLALHPDMFKKIWVKTLLLFADVIVVDPGSAQATRILIRAIRAGKRCLLFPQGLLRQQEDSLKVFEGPGLILQKVGAEVIPVRIEGAEHSIFSNSKNKHRIRIFPKITLHILPAQKLSQAENTGVDREGISLRLFQLISDLSFANSFKPYVLFSALIEGVSIGTKNKTKIEDNNRIPLTYRQFLARCFILGRQIKKQTAVGETVGVMMPTTVAGMVTFFALQAYRRIPAMLNFSMGFYNLYSACNTARIKSIYTARQFIETARLEPLVEELQQVGIRIHYLEDFKSTIHLGNKLSGVFKGFFPTLSYRFLGDKISPDTTGIILFTSGSEGKPKGVALSHANILANCWQMTSRVDFTPRDVLFNSLPIFHCFGLTAGSVLPLVNGLNCFFYPSPLHYKVIPGLVYQTGATILFGTDTFLTGYARAAGKYDFNSVRYIFAGAEKVKPETIRHWSESFGTRIYEGYGATEASPVISLNCPLASVPGSVGMILPFMDFKVEPVEGIVQGGRLKLRGPNIMLGYLDEDKPGVIIEPEDGWHDTGDIVTVNADGFITIAGRAKRFAKIAGEMVSLTAVEGIASSIWPELLNAAVVQKSPRKGEQIFLFTEAEYADKVSFIKKVKERGQSELLVPHMIYPACQIPVLPSGKIDYIALEKQFSEQKETMETV</sequence>
<keyword evidence="3" id="KW-0808">Transferase</keyword>
<evidence type="ECO:0000313" key="4">
    <source>
        <dbReference type="Proteomes" id="UP000239239"/>
    </source>
</evidence>
<dbReference type="SUPFAM" id="SSF56801">
    <property type="entry name" value="Acetyl-CoA synthetase-like"/>
    <property type="match status" value="1"/>
</dbReference>
<organism evidence="3 4">
    <name type="scientific">Legionella pneumophila</name>
    <dbReference type="NCBI Taxonomy" id="446"/>
    <lineage>
        <taxon>Bacteria</taxon>
        <taxon>Pseudomonadati</taxon>
        <taxon>Pseudomonadota</taxon>
        <taxon>Gammaproteobacteria</taxon>
        <taxon>Legionellales</taxon>
        <taxon>Legionellaceae</taxon>
        <taxon>Legionella</taxon>
    </lineage>
</organism>
<dbReference type="OrthoDB" id="9803968at2"/>
<comment type="similarity">
    <text evidence="1">Belongs to the ATP-dependent AMP-binding enzyme family.</text>
</comment>
<proteinExistence type="inferred from homology"/>